<evidence type="ECO:0000313" key="2">
    <source>
        <dbReference type="Proteomes" id="UP000756132"/>
    </source>
</evidence>
<dbReference type="AlphaFoldDB" id="A0A9Q8L9G1"/>
<proteinExistence type="predicted"/>
<reference evidence="1" key="1">
    <citation type="submission" date="2021-12" db="EMBL/GenBank/DDBJ databases">
        <authorList>
            <person name="Zaccaron A."/>
            <person name="Stergiopoulos I."/>
        </authorList>
    </citation>
    <scope>NUCLEOTIDE SEQUENCE</scope>
    <source>
        <strain evidence="1">Race5_Kim</strain>
    </source>
</reference>
<reference evidence="1" key="2">
    <citation type="journal article" date="2022" name="Microb. Genom.">
        <title>A chromosome-scale genome assembly of the tomato pathogen Cladosporium fulvum reveals a compartmentalized genome architecture and the presence of a dispensable chromosome.</title>
        <authorList>
            <person name="Zaccaron A.Z."/>
            <person name="Chen L.H."/>
            <person name="Samaras A."/>
            <person name="Stergiopoulos I."/>
        </authorList>
    </citation>
    <scope>NUCLEOTIDE SEQUENCE</scope>
    <source>
        <strain evidence="1">Race5_Kim</strain>
    </source>
</reference>
<dbReference type="InterPro" id="IPR010828">
    <property type="entry name" value="Atf2/Sli1-like"/>
</dbReference>
<gene>
    <name evidence="1" type="ORF">CLAFUR5_03786</name>
</gene>
<dbReference type="Proteomes" id="UP000756132">
    <property type="component" value="Chromosome 2"/>
</dbReference>
<dbReference type="OrthoDB" id="2150604at2759"/>
<protein>
    <submittedName>
        <fullName evidence="1">Alcohol acetyltransferase FCK4</fullName>
    </submittedName>
</protein>
<dbReference type="Pfam" id="PF07247">
    <property type="entry name" value="AATase"/>
    <property type="match status" value="1"/>
</dbReference>
<organism evidence="1 2">
    <name type="scientific">Passalora fulva</name>
    <name type="common">Tomato leaf mold</name>
    <name type="synonym">Cladosporium fulvum</name>
    <dbReference type="NCBI Taxonomy" id="5499"/>
    <lineage>
        <taxon>Eukaryota</taxon>
        <taxon>Fungi</taxon>
        <taxon>Dikarya</taxon>
        <taxon>Ascomycota</taxon>
        <taxon>Pezizomycotina</taxon>
        <taxon>Dothideomycetes</taxon>
        <taxon>Dothideomycetidae</taxon>
        <taxon>Mycosphaerellales</taxon>
        <taxon>Mycosphaerellaceae</taxon>
        <taxon>Fulvia</taxon>
    </lineage>
</organism>
<dbReference type="GeneID" id="71983664"/>
<dbReference type="KEGG" id="ffu:CLAFUR5_03786"/>
<dbReference type="GO" id="GO:0008080">
    <property type="term" value="F:N-acetyltransferase activity"/>
    <property type="evidence" value="ECO:0007669"/>
    <property type="project" value="TreeGrafter"/>
</dbReference>
<dbReference type="RefSeq" id="XP_047757752.1">
    <property type="nucleotide sequence ID" value="XM_047902934.1"/>
</dbReference>
<keyword evidence="2" id="KW-1185">Reference proteome</keyword>
<evidence type="ECO:0000313" key="1">
    <source>
        <dbReference type="EMBL" id="UJO13386.1"/>
    </source>
</evidence>
<sequence>MAANTHVLRPAVNAGYNEHRCIARDVLGLYGSIVTLGTYVSTHEAPPLIDVTYKALKHCIAQHAALTRTDDQNTPGSHVHFLADAFSDDHVKAAISLLEIAHNRPLFEYEQRPQWQLWIAPSVSGSSDQAAKHYQVAFASSHALAGGMSGVAFHKTFLQALHNLKELQYDEGIIFEPPGSVMLPPPQEVAGTLTISWTFLLGPLVREYCPSWLAQTLGVSQDLTDAGGAAHAWAGASSRPKVQAEGSRLIKTNVHVVSAPQDVLRRVLDTCRQHGARLTGLLNHLFARALASALQAKGQHFTRFIAETALDLRRCLPAGKNQMANYVSAVDEVINVGYDQHPAAEGLSAKDWKDISETSKKLAQASSTLADQSVALLKYLSNFREWTSRNAEEPAKAAFGMSNLGTFSAPAGSDPTWKVSNMIFSQSANGVGTPFDVNVASAENGDLMIVISWCPGMLGVDDERAFVETFCNDVVRHLELL</sequence>
<dbReference type="EMBL" id="CP090164">
    <property type="protein sequence ID" value="UJO13386.1"/>
    <property type="molecule type" value="Genomic_DNA"/>
</dbReference>
<dbReference type="PANTHER" id="PTHR28037:SF1">
    <property type="entry name" value="ALCOHOL O-ACETYLTRANSFERASE 1-RELATED"/>
    <property type="match status" value="1"/>
</dbReference>
<name>A0A9Q8L9G1_PASFU</name>
<dbReference type="PANTHER" id="PTHR28037">
    <property type="entry name" value="ALCOHOL O-ACETYLTRANSFERASE 1-RELATED"/>
    <property type="match status" value="1"/>
</dbReference>
<dbReference type="InterPro" id="IPR052058">
    <property type="entry name" value="Alcohol_O-acetyltransferase"/>
</dbReference>
<accession>A0A9Q8L9G1</accession>